<dbReference type="Proteomes" id="UP000543554">
    <property type="component" value="Unassembled WGS sequence"/>
</dbReference>
<accession>A0AA40S7U2</accession>
<dbReference type="AlphaFoldDB" id="A0AA40S7U2"/>
<comment type="caution">
    <text evidence="1">The sequence shown here is derived from an EMBL/GenBank/DDBJ whole genome shotgun (WGS) entry which is preliminary data.</text>
</comment>
<keyword evidence="1" id="KW-0808">Transferase</keyword>
<dbReference type="SUPFAM" id="SSF52540">
    <property type="entry name" value="P-loop containing nucleoside triphosphate hydrolases"/>
    <property type="match status" value="1"/>
</dbReference>
<evidence type="ECO:0000313" key="1">
    <source>
        <dbReference type="EMBL" id="MBA8916114.1"/>
    </source>
</evidence>
<dbReference type="GO" id="GO:0016301">
    <property type="term" value="F:kinase activity"/>
    <property type="evidence" value="ECO:0007669"/>
    <property type="project" value="UniProtKB-KW"/>
</dbReference>
<name>A0AA40S7U2_9HYPH</name>
<organism evidence="1 2">
    <name type="scientific">Methylorubrum thiocyanatum</name>
    <dbReference type="NCBI Taxonomy" id="47958"/>
    <lineage>
        <taxon>Bacteria</taxon>
        <taxon>Pseudomonadati</taxon>
        <taxon>Pseudomonadota</taxon>
        <taxon>Alphaproteobacteria</taxon>
        <taxon>Hyphomicrobiales</taxon>
        <taxon>Methylobacteriaceae</taxon>
        <taxon>Methylorubrum</taxon>
    </lineage>
</organism>
<dbReference type="InterPro" id="IPR027417">
    <property type="entry name" value="P-loop_NTPase"/>
</dbReference>
<dbReference type="Gene3D" id="3.40.50.300">
    <property type="entry name" value="P-loop containing nucleotide triphosphate hydrolases"/>
    <property type="match status" value="1"/>
</dbReference>
<gene>
    <name evidence="1" type="ORF">HNR51_005233</name>
</gene>
<proteinExistence type="predicted"/>
<keyword evidence="1" id="KW-0418">Kinase</keyword>
<reference evidence="1 2" key="1">
    <citation type="submission" date="2020-08" db="EMBL/GenBank/DDBJ databases">
        <title>Genomic Encyclopedia of Type Strains, Phase IV (KMG-IV): sequencing the most valuable type-strain genomes for metagenomic binning, comparative biology and taxonomic classification.</title>
        <authorList>
            <person name="Goeker M."/>
        </authorList>
    </citation>
    <scope>NUCLEOTIDE SEQUENCE [LARGE SCALE GENOMIC DNA]</scope>
    <source>
        <strain evidence="1 2">DSM 11490</strain>
    </source>
</reference>
<dbReference type="RefSeq" id="WP_182556840.1">
    <property type="nucleotide sequence ID" value="NZ_BPRF01000009.1"/>
</dbReference>
<evidence type="ECO:0000313" key="2">
    <source>
        <dbReference type="Proteomes" id="UP000543554"/>
    </source>
</evidence>
<dbReference type="EMBL" id="JACJIB010000014">
    <property type="protein sequence ID" value="MBA8916114.1"/>
    <property type="molecule type" value="Genomic_DNA"/>
</dbReference>
<sequence>MPDPGRQRVVGLIGCPEAGKTTYARRFDPLDGWVHLTLNDLRQALWPPDRQIYWETRRKGWDKQAHRLLHSVKVAALDTALAHGFSVVMADTHLTRTVFEDELEVVARHGLSVEWKVFEVPWEVLRTRNEERGAVDPSHRQPDAVLRFAYDAFSAVDAWWRMLPPGQVETIRT</sequence>
<dbReference type="Pfam" id="PF13671">
    <property type="entry name" value="AAA_33"/>
    <property type="match status" value="1"/>
</dbReference>
<protein>
    <submittedName>
        <fullName evidence="1">Kinase</fullName>
    </submittedName>
</protein>
<keyword evidence="2" id="KW-1185">Reference proteome</keyword>